<dbReference type="InterPro" id="IPR050982">
    <property type="entry name" value="Auxin_biosynth/cation_transpt"/>
</dbReference>
<dbReference type="GO" id="GO:0004497">
    <property type="term" value="F:monooxygenase activity"/>
    <property type="evidence" value="ECO:0007669"/>
    <property type="project" value="TreeGrafter"/>
</dbReference>
<dbReference type="Proteomes" id="UP000295096">
    <property type="component" value="Unassembled WGS sequence"/>
</dbReference>
<keyword evidence="2" id="KW-0175">Coiled coil</keyword>
<dbReference type="SUPFAM" id="SSF51905">
    <property type="entry name" value="FAD/NAD(P)-binding domain"/>
    <property type="match status" value="2"/>
</dbReference>
<keyword evidence="1" id="KW-0560">Oxidoreductase</keyword>
<dbReference type="OrthoDB" id="9773233at2"/>
<evidence type="ECO:0000313" key="4">
    <source>
        <dbReference type="Proteomes" id="UP000295096"/>
    </source>
</evidence>
<dbReference type="Pfam" id="PF13738">
    <property type="entry name" value="Pyr_redox_3"/>
    <property type="match status" value="1"/>
</dbReference>
<gene>
    <name evidence="3" type="ORF">E2C06_29050</name>
</gene>
<feature type="coiled-coil region" evidence="2">
    <location>
        <begin position="275"/>
        <end position="302"/>
    </location>
</feature>
<proteinExistence type="predicted"/>
<name>A0A4R5Q850_9PROT</name>
<keyword evidence="4" id="KW-1185">Reference proteome</keyword>
<comment type="caution">
    <text evidence="3">The sequence shown here is derived from an EMBL/GenBank/DDBJ whole genome shotgun (WGS) entry which is preliminary data.</text>
</comment>
<accession>A0A4R5Q850</accession>
<evidence type="ECO:0000256" key="2">
    <source>
        <dbReference type="SAM" id="Coils"/>
    </source>
</evidence>
<dbReference type="PANTHER" id="PTHR43539:SF78">
    <property type="entry name" value="FLAVIN-CONTAINING MONOOXYGENASE"/>
    <property type="match status" value="1"/>
</dbReference>
<dbReference type="GO" id="GO:0050660">
    <property type="term" value="F:flavin adenine dinucleotide binding"/>
    <property type="evidence" value="ECO:0007669"/>
    <property type="project" value="TreeGrafter"/>
</dbReference>
<organism evidence="3 4">
    <name type="scientific">Dankookia rubra</name>
    <dbReference type="NCBI Taxonomy" id="1442381"/>
    <lineage>
        <taxon>Bacteria</taxon>
        <taxon>Pseudomonadati</taxon>
        <taxon>Pseudomonadota</taxon>
        <taxon>Alphaproteobacteria</taxon>
        <taxon>Acetobacterales</taxon>
        <taxon>Roseomonadaceae</taxon>
        <taxon>Dankookia</taxon>
    </lineage>
</organism>
<dbReference type="InterPro" id="IPR036188">
    <property type="entry name" value="FAD/NAD-bd_sf"/>
</dbReference>
<dbReference type="Gene3D" id="3.50.50.60">
    <property type="entry name" value="FAD/NAD(P)-binding domain"/>
    <property type="match status" value="1"/>
</dbReference>
<evidence type="ECO:0000256" key="1">
    <source>
        <dbReference type="ARBA" id="ARBA00023002"/>
    </source>
</evidence>
<reference evidence="3 4" key="1">
    <citation type="journal article" date="2016" name="J. Microbiol.">
        <title>Dankookia rubra gen. nov., sp. nov., an alphaproteobacterium isolated from sediment of a shallow stream.</title>
        <authorList>
            <person name="Kim W.H."/>
            <person name="Kim D.H."/>
            <person name="Kang K."/>
            <person name="Ahn T.Y."/>
        </authorList>
    </citation>
    <scope>NUCLEOTIDE SEQUENCE [LARGE SCALE GENOMIC DNA]</scope>
    <source>
        <strain evidence="3 4">JCM30602</strain>
    </source>
</reference>
<sequence length="412" mass="44310">MQRISVVVIGAGQAGLAISHCLAGRGVPHVVLERGRIAERWRSERWDSLRLLTPNWMTRLPGWSYRGAEPDGFMASGDFAGYLDAYAGATDAPVECGVTVQAVRFGRRGYRVETNRGTWEAAAVVIATGYCDRPAIPDLAQALPAGIRQVTPSDYRNPAELPAGGVLVVGASATGVQLAEEIQRAGRQVHLSVGRHTRLPRHYRGRDIWCWLERTGLLDERTTEVSDLARARQQPSFQLVGRPDGGTTDLGTLQAAGVRLLGRATGHSGGVLHLQDDLEETVEGAQRALERLLARIDGLADQAGASPEPGVAHRIRVGTAPTSLDLDAAGIGSVVWATGFRRDYGWLQVPVLGTDGEIVHQGGITPAPGLFALGLRFMRRRRSSFIDGVGQDARELTEAILDHLTLPSRVAA</sequence>
<dbReference type="PANTHER" id="PTHR43539">
    <property type="entry name" value="FLAVIN-BINDING MONOOXYGENASE-LIKE PROTEIN (AFU_ORTHOLOGUE AFUA_4G09220)"/>
    <property type="match status" value="1"/>
</dbReference>
<evidence type="ECO:0000313" key="3">
    <source>
        <dbReference type="EMBL" id="TDH59112.1"/>
    </source>
</evidence>
<dbReference type="RefSeq" id="WP_133292076.1">
    <property type="nucleotide sequence ID" value="NZ_SMSJ01000080.1"/>
</dbReference>
<dbReference type="PRINTS" id="PR00411">
    <property type="entry name" value="PNDRDTASEI"/>
</dbReference>
<protein>
    <submittedName>
        <fullName evidence="3">Pyridine nucleotide-disulfide oxidoreductase</fullName>
    </submittedName>
</protein>
<dbReference type="EMBL" id="SMSJ01000080">
    <property type="protein sequence ID" value="TDH59112.1"/>
    <property type="molecule type" value="Genomic_DNA"/>
</dbReference>
<dbReference type="AlphaFoldDB" id="A0A4R5Q850"/>